<organism evidence="1 2">
    <name type="scientific">Penicillium vulpinum</name>
    <dbReference type="NCBI Taxonomy" id="29845"/>
    <lineage>
        <taxon>Eukaryota</taxon>
        <taxon>Fungi</taxon>
        <taxon>Dikarya</taxon>
        <taxon>Ascomycota</taxon>
        <taxon>Pezizomycotina</taxon>
        <taxon>Eurotiomycetes</taxon>
        <taxon>Eurotiomycetidae</taxon>
        <taxon>Eurotiales</taxon>
        <taxon>Aspergillaceae</taxon>
        <taxon>Penicillium</taxon>
    </lineage>
</organism>
<evidence type="ECO:0000313" key="1">
    <source>
        <dbReference type="EMBL" id="OQD99731.1"/>
    </source>
</evidence>
<accession>A0A1V6REM9</accession>
<dbReference type="OrthoDB" id="2156052at2759"/>
<sequence length="117" mass="13091">MIPAGDILCSSLFPNGRALVLPYKDIQILAHVWNKLSNREQTHVLEEYKKAIRILRSPSIYVPNTGKHNVLYQRETGAMTMLDFKTAIECPQSENLPYTELLSLVGDPVIRGHTSGG</sequence>
<dbReference type="Proteomes" id="UP000191518">
    <property type="component" value="Unassembled WGS sequence"/>
</dbReference>
<evidence type="ECO:0000313" key="2">
    <source>
        <dbReference type="Proteomes" id="UP000191518"/>
    </source>
</evidence>
<name>A0A1V6REM9_9EURO</name>
<proteinExistence type="predicted"/>
<dbReference type="STRING" id="29845.A0A1V6REM9"/>
<protein>
    <recommendedName>
        <fullName evidence="3">Aminoglycoside phosphotransferase domain-containing protein</fullName>
    </recommendedName>
</protein>
<gene>
    <name evidence="1" type="ORF">PENVUL_c061G02816</name>
</gene>
<dbReference type="EMBL" id="MDYP01000061">
    <property type="protein sequence ID" value="OQD99731.1"/>
    <property type="molecule type" value="Genomic_DNA"/>
</dbReference>
<dbReference type="AlphaFoldDB" id="A0A1V6REM9"/>
<keyword evidence="2" id="KW-1185">Reference proteome</keyword>
<comment type="caution">
    <text evidence="1">The sequence shown here is derived from an EMBL/GenBank/DDBJ whole genome shotgun (WGS) entry which is preliminary data.</text>
</comment>
<evidence type="ECO:0008006" key="3">
    <source>
        <dbReference type="Google" id="ProtNLM"/>
    </source>
</evidence>
<reference evidence="2" key="1">
    <citation type="journal article" date="2017" name="Nat. Microbiol.">
        <title>Global analysis of biosynthetic gene clusters reveals vast potential of secondary metabolite production in Penicillium species.</title>
        <authorList>
            <person name="Nielsen J.C."/>
            <person name="Grijseels S."/>
            <person name="Prigent S."/>
            <person name="Ji B."/>
            <person name="Dainat J."/>
            <person name="Nielsen K.F."/>
            <person name="Frisvad J.C."/>
            <person name="Workman M."/>
            <person name="Nielsen J."/>
        </authorList>
    </citation>
    <scope>NUCLEOTIDE SEQUENCE [LARGE SCALE GENOMIC DNA]</scope>
    <source>
        <strain evidence="2">IBT 29486</strain>
    </source>
</reference>